<protein>
    <submittedName>
        <fullName evidence="1">Uncharacterized protein</fullName>
    </submittedName>
</protein>
<reference evidence="1 2" key="1">
    <citation type="submission" date="2019-03" db="EMBL/GenBank/DDBJ databases">
        <title>Genomics of glacier-inhabiting Cryobacterium strains.</title>
        <authorList>
            <person name="Liu Q."/>
            <person name="Xin Y.-H."/>
        </authorList>
    </citation>
    <scope>NUCLEOTIDE SEQUENCE [LARGE SCALE GENOMIC DNA]</scope>
    <source>
        <strain evidence="1 2">Hh14</strain>
    </source>
</reference>
<proteinExistence type="predicted"/>
<comment type="caution">
    <text evidence="1">The sequence shown here is derived from an EMBL/GenBank/DDBJ whole genome shotgun (WGS) entry which is preliminary data.</text>
</comment>
<dbReference type="AlphaFoldDB" id="A0A4R8ZVP6"/>
<organism evidence="1 2">
    <name type="scientific">Cryobacterium frigoriphilum</name>
    <dbReference type="NCBI Taxonomy" id="1259150"/>
    <lineage>
        <taxon>Bacteria</taxon>
        <taxon>Bacillati</taxon>
        <taxon>Actinomycetota</taxon>
        <taxon>Actinomycetes</taxon>
        <taxon>Micrococcales</taxon>
        <taxon>Microbacteriaceae</taxon>
        <taxon>Cryobacterium</taxon>
    </lineage>
</organism>
<name>A0A4R8ZVP6_9MICO</name>
<keyword evidence="2" id="KW-1185">Reference proteome</keyword>
<evidence type="ECO:0000313" key="1">
    <source>
        <dbReference type="EMBL" id="TFD47322.1"/>
    </source>
</evidence>
<gene>
    <name evidence="1" type="ORF">E3T55_15190</name>
</gene>
<dbReference type="RefSeq" id="WP_134520408.1">
    <property type="nucleotide sequence ID" value="NZ_SOHE01000063.1"/>
</dbReference>
<sequence>MTPVSPWNVAPRWNAIILSLPRTPLRPSLDAVRTADRVSIVGLTHHSDADASHWAAAIASGLHSLREDTAEFTAVVGSAHPLLAQHLAGLLQDLPRALVARGLDLPVELYRTRTLREAHAHLFCT</sequence>
<dbReference type="Proteomes" id="UP000297447">
    <property type="component" value="Unassembled WGS sequence"/>
</dbReference>
<evidence type="ECO:0000313" key="2">
    <source>
        <dbReference type="Proteomes" id="UP000297447"/>
    </source>
</evidence>
<accession>A0A4R8ZVP6</accession>
<dbReference type="EMBL" id="SOHE01000063">
    <property type="protein sequence ID" value="TFD47322.1"/>
    <property type="molecule type" value="Genomic_DNA"/>
</dbReference>
<dbReference type="OrthoDB" id="9851954at2"/>